<dbReference type="Proteomes" id="UP000001056">
    <property type="component" value="Unassembled WGS sequence"/>
</dbReference>
<proteinExistence type="predicted"/>
<dbReference type="PANTHER" id="PTHR45033">
    <property type="match status" value="1"/>
</dbReference>
<name>Q2GZQ1_CHAGB</name>
<reference evidence="5" key="1">
    <citation type="journal article" date="2015" name="Genome Announc.">
        <title>Draft genome sequence of the cellulolytic fungus Chaetomium globosum.</title>
        <authorList>
            <person name="Cuomo C.A."/>
            <person name="Untereiner W.A."/>
            <person name="Ma L.-J."/>
            <person name="Grabherr M."/>
            <person name="Birren B.W."/>
        </authorList>
    </citation>
    <scope>NUCLEOTIDE SEQUENCE [LARGE SCALE GENOMIC DNA]</scope>
    <source>
        <strain evidence="5">ATCC 6205 / CBS 148.51 / DSM 1962 / NBRC 6347 / NRRL 1970</strain>
    </source>
</reference>
<evidence type="ECO:0000313" key="4">
    <source>
        <dbReference type="EMBL" id="EAQ88376.1"/>
    </source>
</evidence>
<dbReference type="VEuPathDB" id="FungiDB:CHGG_04995"/>
<dbReference type="HOGENOM" id="CLU_281992_0_0_1"/>
<feature type="compositionally biased region" description="Polar residues" evidence="2">
    <location>
        <begin position="790"/>
        <end position="812"/>
    </location>
</feature>
<sequence length="1109" mass="120247">MGIQGNFVRISQLHYNAYSPRLTKAFRRTTGDLPRTIAPSTEKLPRELGPHDVLLKIHAVSLNFRDVGMLNGRYPVEVIERGIPASDAAAEVAATGTAVKDLAIGDPVSVIFDLENLTGDGDDPTKALGGDLDGVLAEYAIFEDKYIVKLPKYLSWEEGSTIACAGVTAWSALDGLKAANPRSALLQGTGGVSLFALLICLAAGIRPIITSSSDKKLEDVQKLGSDVRGINYKAVSDQVSEVKRLTDGKGVDYVINNTGPASIPEDIGFLRQRGGTVSLVGFLAGVNGDWPPAAIMALMSKTAKLKGIGVGSKEDFEELNRFLEEKKVSLAPLIDRVFTFDESPAAFDYLYSSSHVGKVVIKFAPRASFLDQPVTQHYRARPVPGLAACSPTISVEPAETPRDSAWETGLPSVSRPHSSIHHPSIHPLDGRPTVELQHQGLGPMASSDLNLCARVDCPSVTAPSVSGPSGLFGPSSFCFYHRPLTGEGDQPYTTPSNNYSPDTRYEPSPVGGRHGTPGAFFAGGSQLSESDYRATPPPPVAPMRVADTSSIGRGGGGKPVAASASPAVGKAKRVRTGCLTCRERHLKCDEGVPECNNCRKSNRECRRGIRLNFIDIQVKDPPCLLPPTAEWSVQILDESRLIASEYRGGLGRYPEVVSPPPESDLDASRREAERLEAQTTSLLSSGIGGSGDAPTVRDQYHPHHVGQPPPSGPPSHHNSPPARLSLEPSSLPTRPTPRSQMSLGGFNEDAFTFPSLHDPDGGKAQKSHTLNIRNRDGLTTGPPHEFRPAPQTNANQQFGTPTGLMTPSSENTTGERDYLSTEEEIHFMQVFIDEVSIWMDALSKDKHFANTVPYLALKLPMLLNALLACGARHLTLIGQHSGEKADYYYNLATTQLFSEQARDRSPSESALTAVVLTAYNVMTNRPTDRMGHIASTRALIRDCGWNASSTGLGVACFWVNVGMEVLSCISFGWQTAWDPDQWGLDLEFATLGSTSRSGSRSVAGSDDVWGGRAEGVPVANDHIETADEEELYLHRIFYIMAKVANFRANTPQFQEPSPHDEQVRLQNRFAEWRRLQNMCNAWNLNCPRPMRPYGYLPEASSKSLFPNVW</sequence>
<evidence type="ECO:0000256" key="2">
    <source>
        <dbReference type="SAM" id="MobiDB-lite"/>
    </source>
</evidence>
<dbReference type="InParanoid" id="Q2GZQ1"/>
<organism evidence="4 5">
    <name type="scientific">Chaetomium globosum (strain ATCC 6205 / CBS 148.51 / DSM 1962 / NBRC 6347 / NRRL 1970)</name>
    <name type="common">Soil fungus</name>
    <dbReference type="NCBI Taxonomy" id="306901"/>
    <lineage>
        <taxon>Eukaryota</taxon>
        <taxon>Fungi</taxon>
        <taxon>Dikarya</taxon>
        <taxon>Ascomycota</taxon>
        <taxon>Pezizomycotina</taxon>
        <taxon>Sordariomycetes</taxon>
        <taxon>Sordariomycetidae</taxon>
        <taxon>Sordariales</taxon>
        <taxon>Chaetomiaceae</taxon>
        <taxon>Chaetomium</taxon>
    </lineage>
</organism>
<dbReference type="CDD" id="cd08276">
    <property type="entry name" value="MDR7"/>
    <property type="match status" value="1"/>
</dbReference>
<feature type="compositionally biased region" description="Polar residues" evidence="2">
    <location>
        <begin position="491"/>
        <end position="501"/>
    </location>
</feature>
<feature type="compositionally biased region" description="Basic and acidic residues" evidence="2">
    <location>
        <begin position="666"/>
        <end position="676"/>
    </location>
</feature>
<dbReference type="InterPro" id="IPR020843">
    <property type="entry name" value="ER"/>
</dbReference>
<feature type="domain" description="Zn(2)-C6 fungal-type" evidence="3">
    <location>
        <begin position="577"/>
        <end position="607"/>
    </location>
</feature>
<dbReference type="eggNOG" id="KOG1198">
    <property type="taxonomic scope" value="Eukaryota"/>
</dbReference>
<dbReference type="PANTHER" id="PTHR45033:SF1">
    <property type="entry name" value="OXIDOREDUCTASE (EUROFUNG)"/>
    <property type="match status" value="1"/>
</dbReference>
<dbReference type="InterPro" id="IPR036864">
    <property type="entry name" value="Zn2-C6_fun-type_DNA-bd_sf"/>
</dbReference>
<dbReference type="SUPFAM" id="SSF51735">
    <property type="entry name" value="NAD(P)-binding Rossmann-fold domains"/>
    <property type="match status" value="1"/>
</dbReference>
<dbReference type="SMART" id="SM00066">
    <property type="entry name" value="GAL4"/>
    <property type="match status" value="1"/>
</dbReference>
<dbReference type="Pfam" id="PF08240">
    <property type="entry name" value="ADH_N"/>
    <property type="match status" value="1"/>
</dbReference>
<evidence type="ECO:0000256" key="1">
    <source>
        <dbReference type="ARBA" id="ARBA00023242"/>
    </source>
</evidence>
<dbReference type="InterPro" id="IPR021858">
    <property type="entry name" value="Fun_TF"/>
</dbReference>
<dbReference type="InterPro" id="IPR036291">
    <property type="entry name" value="NAD(P)-bd_dom_sf"/>
</dbReference>
<dbReference type="OrthoDB" id="3509362at2759"/>
<dbReference type="GO" id="GO:0008270">
    <property type="term" value="F:zinc ion binding"/>
    <property type="evidence" value="ECO:0007669"/>
    <property type="project" value="InterPro"/>
</dbReference>
<keyword evidence="1" id="KW-0539">Nucleus</keyword>
<dbReference type="InterPro" id="IPR013149">
    <property type="entry name" value="ADH-like_C"/>
</dbReference>
<dbReference type="Pfam" id="PF00107">
    <property type="entry name" value="ADH_zinc_N"/>
    <property type="match status" value="1"/>
</dbReference>
<dbReference type="Pfam" id="PF00172">
    <property type="entry name" value="Zn_clus"/>
    <property type="match status" value="1"/>
</dbReference>
<dbReference type="CDD" id="cd00067">
    <property type="entry name" value="GAL4"/>
    <property type="match status" value="1"/>
</dbReference>
<dbReference type="CDD" id="cd12148">
    <property type="entry name" value="fungal_TF_MHR"/>
    <property type="match status" value="1"/>
</dbReference>
<dbReference type="InterPro" id="IPR052711">
    <property type="entry name" value="Zinc_ADH-like"/>
</dbReference>
<gene>
    <name evidence="4" type="ORF">CHGG_04995</name>
</gene>
<dbReference type="SUPFAM" id="SSF57701">
    <property type="entry name" value="Zn2/Cys6 DNA-binding domain"/>
    <property type="match status" value="1"/>
</dbReference>
<dbReference type="GO" id="GO:0016491">
    <property type="term" value="F:oxidoreductase activity"/>
    <property type="evidence" value="ECO:0007669"/>
    <property type="project" value="InterPro"/>
</dbReference>
<accession>Q2GZQ1</accession>
<evidence type="ECO:0000259" key="3">
    <source>
        <dbReference type="PROSITE" id="PS50048"/>
    </source>
</evidence>
<protein>
    <recommendedName>
        <fullName evidence="3">Zn(2)-C6 fungal-type domain-containing protein</fullName>
    </recommendedName>
</protein>
<dbReference type="InterPro" id="IPR013154">
    <property type="entry name" value="ADH-like_N"/>
</dbReference>
<dbReference type="SUPFAM" id="SSF50129">
    <property type="entry name" value="GroES-like"/>
    <property type="match status" value="1"/>
</dbReference>
<dbReference type="GO" id="GO:0000981">
    <property type="term" value="F:DNA-binding transcription factor activity, RNA polymerase II-specific"/>
    <property type="evidence" value="ECO:0007669"/>
    <property type="project" value="InterPro"/>
</dbReference>
<dbReference type="Gene3D" id="4.10.240.10">
    <property type="entry name" value="Zn(2)-C6 fungal-type DNA-binding domain"/>
    <property type="match status" value="1"/>
</dbReference>
<feature type="region of interest" description="Disordered" evidence="2">
    <location>
        <begin position="650"/>
        <end position="814"/>
    </location>
</feature>
<dbReference type="PROSITE" id="PS00463">
    <property type="entry name" value="ZN2_CY6_FUNGAL_1"/>
    <property type="match status" value="1"/>
</dbReference>
<dbReference type="EMBL" id="CH408032">
    <property type="protein sequence ID" value="EAQ88376.1"/>
    <property type="molecule type" value="Genomic_DNA"/>
</dbReference>
<dbReference type="AlphaFoldDB" id="Q2GZQ1"/>
<dbReference type="GeneID" id="4392020"/>
<dbReference type="Gene3D" id="3.40.50.720">
    <property type="entry name" value="NAD(P)-binding Rossmann-like Domain"/>
    <property type="match status" value="1"/>
</dbReference>
<dbReference type="InterPro" id="IPR001138">
    <property type="entry name" value="Zn2Cys6_DnaBD"/>
</dbReference>
<dbReference type="InterPro" id="IPR011032">
    <property type="entry name" value="GroES-like_sf"/>
</dbReference>
<dbReference type="Pfam" id="PF11951">
    <property type="entry name" value="Fungal_trans_2"/>
    <property type="match status" value="1"/>
</dbReference>
<keyword evidence="5" id="KW-1185">Reference proteome</keyword>
<feature type="compositionally biased region" description="Low complexity" evidence="2">
    <location>
        <begin position="714"/>
        <end position="739"/>
    </location>
</feature>
<dbReference type="SMART" id="SM00829">
    <property type="entry name" value="PKS_ER"/>
    <property type="match status" value="1"/>
</dbReference>
<dbReference type="Gene3D" id="3.90.180.10">
    <property type="entry name" value="Medium-chain alcohol dehydrogenases, catalytic domain"/>
    <property type="match status" value="1"/>
</dbReference>
<feature type="region of interest" description="Disordered" evidence="2">
    <location>
        <begin position="486"/>
        <end position="517"/>
    </location>
</feature>
<dbReference type="RefSeq" id="XP_001224209.1">
    <property type="nucleotide sequence ID" value="XM_001224208.1"/>
</dbReference>
<evidence type="ECO:0000313" key="5">
    <source>
        <dbReference type="Proteomes" id="UP000001056"/>
    </source>
</evidence>
<dbReference type="PROSITE" id="PS50048">
    <property type="entry name" value="ZN2_CY6_FUNGAL_2"/>
    <property type="match status" value="1"/>
</dbReference>